<keyword evidence="11" id="KW-1185">Reference proteome</keyword>
<dbReference type="InterPro" id="IPR006459">
    <property type="entry name" value="CASP/CASPL"/>
</dbReference>
<evidence type="ECO:0000313" key="10">
    <source>
        <dbReference type="EMBL" id="KAK4265688.1"/>
    </source>
</evidence>
<feature type="transmembrane region" description="Helical" evidence="8">
    <location>
        <begin position="119"/>
        <end position="141"/>
    </location>
</feature>
<dbReference type="EMBL" id="JAWXYG010000008">
    <property type="protein sequence ID" value="KAK4265688.1"/>
    <property type="molecule type" value="Genomic_DNA"/>
</dbReference>
<evidence type="ECO:0000256" key="3">
    <source>
        <dbReference type="ARBA" id="ARBA00011489"/>
    </source>
</evidence>
<evidence type="ECO:0000313" key="11">
    <source>
        <dbReference type="Proteomes" id="UP001293593"/>
    </source>
</evidence>
<evidence type="ECO:0000256" key="7">
    <source>
        <dbReference type="ARBA" id="ARBA00023136"/>
    </source>
</evidence>
<sequence>MEMSKAGEVGVNVGYNDKSKKVRVCDLVLRVLGLVFTLVAAVLLGVDKQTKVIGVKLVDTLPAINVPVSAKYHYLSAFVYFVVVNAIASGYAGISVAVAGVGNRRNRALASVVRVMDAIMVGLLFSACGATIALGLIGFHGNSHLRWQKVCNVFSRFCNQVAVASLFSLLGSLSFLLLLLLPALRAV</sequence>
<comment type="subcellular location">
    <subcellularLocation>
        <location evidence="1 8">Cell membrane</location>
        <topology evidence="1 8">Multi-pass membrane protein</topology>
    </subcellularLocation>
</comment>
<feature type="transmembrane region" description="Helical" evidence="8">
    <location>
        <begin position="161"/>
        <end position="184"/>
    </location>
</feature>
<comment type="subunit">
    <text evidence="3 8">Homodimer and heterodimers.</text>
</comment>
<name>A0AAE1ML25_9FABA</name>
<keyword evidence="4 8" id="KW-1003">Cell membrane</keyword>
<dbReference type="NCBIfam" id="TIGR01569">
    <property type="entry name" value="A_tha_TIGR01569"/>
    <property type="match status" value="1"/>
</dbReference>
<proteinExistence type="inferred from homology"/>
<evidence type="ECO:0000256" key="1">
    <source>
        <dbReference type="ARBA" id="ARBA00004651"/>
    </source>
</evidence>
<dbReference type="GO" id="GO:0005886">
    <property type="term" value="C:plasma membrane"/>
    <property type="evidence" value="ECO:0007669"/>
    <property type="project" value="UniProtKB-SubCell"/>
</dbReference>
<organism evidence="10 11">
    <name type="scientific">Acacia crassicarpa</name>
    <name type="common">northern wattle</name>
    <dbReference type="NCBI Taxonomy" id="499986"/>
    <lineage>
        <taxon>Eukaryota</taxon>
        <taxon>Viridiplantae</taxon>
        <taxon>Streptophyta</taxon>
        <taxon>Embryophyta</taxon>
        <taxon>Tracheophyta</taxon>
        <taxon>Spermatophyta</taxon>
        <taxon>Magnoliopsida</taxon>
        <taxon>eudicotyledons</taxon>
        <taxon>Gunneridae</taxon>
        <taxon>Pentapetalae</taxon>
        <taxon>rosids</taxon>
        <taxon>fabids</taxon>
        <taxon>Fabales</taxon>
        <taxon>Fabaceae</taxon>
        <taxon>Caesalpinioideae</taxon>
        <taxon>mimosoid clade</taxon>
        <taxon>Acacieae</taxon>
        <taxon>Acacia</taxon>
    </lineage>
</organism>
<comment type="similarity">
    <text evidence="2 8">Belongs to the Casparian strip membrane proteins (CASP) family.</text>
</comment>
<dbReference type="PANTHER" id="PTHR36488">
    <property type="entry name" value="CASP-LIKE PROTEIN 1U1"/>
    <property type="match status" value="1"/>
</dbReference>
<dbReference type="AlphaFoldDB" id="A0AAE1ML25"/>
<evidence type="ECO:0000256" key="4">
    <source>
        <dbReference type="ARBA" id="ARBA00022475"/>
    </source>
</evidence>
<dbReference type="InterPro" id="IPR044173">
    <property type="entry name" value="CASPL"/>
</dbReference>
<evidence type="ECO:0000256" key="2">
    <source>
        <dbReference type="ARBA" id="ARBA00007651"/>
    </source>
</evidence>
<evidence type="ECO:0000259" key="9">
    <source>
        <dbReference type="Pfam" id="PF04535"/>
    </source>
</evidence>
<keyword evidence="7 8" id="KW-0472">Membrane</keyword>
<keyword evidence="6 8" id="KW-1133">Transmembrane helix</keyword>
<feature type="transmembrane region" description="Helical" evidence="8">
    <location>
        <begin position="27"/>
        <end position="46"/>
    </location>
</feature>
<reference evidence="10" key="1">
    <citation type="submission" date="2023-10" db="EMBL/GenBank/DDBJ databases">
        <title>Chromosome-level genome of the transformable northern wattle, Acacia crassicarpa.</title>
        <authorList>
            <person name="Massaro I."/>
            <person name="Sinha N.R."/>
            <person name="Poethig S."/>
            <person name="Leichty A.R."/>
        </authorList>
    </citation>
    <scope>NUCLEOTIDE SEQUENCE</scope>
    <source>
        <strain evidence="10">Acra3RX</strain>
        <tissue evidence="10">Leaf</tissue>
    </source>
</reference>
<keyword evidence="5 8" id="KW-0812">Transmembrane</keyword>
<dbReference type="InterPro" id="IPR006702">
    <property type="entry name" value="CASP_dom"/>
</dbReference>
<comment type="caution">
    <text evidence="10">The sequence shown here is derived from an EMBL/GenBank/DDBJ whole genome shotgun (WGS) entry which is preliminary data.</text>
</comment>
<dbReference type="Proteomes" id="UP001293593">
    <property type="component" value="Unassembled WGS sequence"/>
</dbReference>
<evidence type="ECO:0000256" key="6">
    <source>
        <dbReference type="ARBA" id="ARBA00022989"/>
    </source>
</evidence>
<evidence type="ECO:0000256" key="5">
    <source>
        <dbReference type="ARBA" id="ARBA00022692"/>
    </source>
</evidence>
<protein>
    <recommendedName>
        <fullName evidence="8">CASP-like protein</fullName>
    </recommendedName>
</protein>
<evidence type="ECO:0000256" key="8">
    <source>
        <dbReference type="RuleBase" id="RU361233"/>
    </source>
</evidence>
<feature type="transmembrane region" description="Helical" evidence="8">
    <location>
        <begin position="77"/>
        <end position="98"/>
    </location>
</feature>
<feature type="domain" description="Casparian strip membrane protein" evidence="9">
    <location>
        <begin position="20"/>
        <end position="173"/>
    </location>
</feature>
<gene>
    <name evidence="10" type="ORF">QN277_026705</name>
</gene>
<dbReference type="Pfam" id="PF04535">
    <property type="entry name" value="CASP_dom"/>
    <property type="match status" value="1"/>
</dbReference>
<accession>A0AAE1ML25</accession>
<dbReference type="PANTHER" id="PTHR36488:SF8">
    <property type="entry name" value="CASP-LIKE PROTEIN 1U1"/>
    <property type="match status" value="1"/>
</dbReference>